<evidence type="ECO:0000256" key="4">
    <source>
        <dbReference type="ARBA" id="ARBA00022679"/>
    </source>
</evidence>
<evidence type="ECO:0000256" key="2">
    <source>
        <dbReference type="ARBA" id="ARBA00005992"/>
    </source>
</evidence>
<dbReference type="PANTHER" id="PTHR30582:SF24">
    <property type="entry name" value="L,D-TRANSPEPTIDASE ERFK_SRFK-RELATED"/>
    <property type="match status" value="1"/>
</dbReference>
<dbReference type="Proteomes" id="UP001237448">
    <property type="component" value="Unassembled WGS sequence"/>
</dbReference>
<dbReference type="Gene3D" id="2.40.440.10">
    <property type="entry name" value="L,D-transpeptidase catalytic domain-like"/>
    <property type="match status" value="1"/>
</dbReference>
<keyword evidence="4" id="KW-0808">Transferase</keyword>
<dbReference type="Pfam" id="PF03734">
    <property type="entry name" value="YkuD"/>
    <property type="match status" value="1"/>
</dbReference>
<feature type="signal peptide" evidence="10">
    <location>
        <begin position="1"/>
        <end position="30"/>
    </location>
</feature>
<dbReference type="InterPro" id="IPR005490">
    <property type="entry name" value="LD_TPept_cat_dom"/>
</dbReference>
<keyword evidence="13" id="KW-1185">Reference proteome</keyword>
<keyword evidence="8 9" id="KW-0961">Cell wall biogenesis/degradation</keyword>
<keyword evidence="12" id="KW-0449">Lipoprotein</keyword>
<evidence type="ECO:0000256" key="3">
    <source>
        <dbReference type="ARBA" id="ARBA00022676"/>
    </source>
</evidence>
<evidence type="ECO:0000256" key="7">
    <source>
        <dbReference type="ARBA" id="ARBA00022984"/>
    </source>
</evidence>
<dbReference type="PANTHER" id="PTHR30582">
    <property type="entry name" value="L,D-TRANSPEPTIDASE"/>
    <property type="match status" value="1"/>
</dbReference>
<accession>A0ABU0F9M5</accession>
<dbReference type="PROSITE" id="PS51257">
    <property type="entry name" value="PROKAR_LIPOPROTEIN"/>
    <property type="match status" value="1"/>
</dbReference>
<gene>
    <name evidence="12" type="ORF">J3R73_001105</name>
</gene>
<organism evidence="12 13">
    <name type="scientific">Labrys monachus</name>
    <dbReference type="NCBI Taxonomy" id="217067"/>
    <lineage>
        <taxon>Bacteria</taxon>
        <taxon>Pseudomonadati</taxon>
        <taxon>Pseudomonadota</taxon>
        <taxon>Alphaproteobacteria</taxon>
        <taxon>Hyphomicrobiales</taxon>
        <taxon>Xanthobacteraceae</taxon>
        <taxon>Labrys</taxon>
    </lineage>
</organism>
<sequence>MHVHPRPAPAARFLAALLLPVGLAACVSTAGTAMQPAATDAAALPGIDARHYGPVTGEPFAVPAVAPGDLKPRYMRQLVDDPTGRAPGTIVVDPQNRFLYLVQQGGKALRYGVGVGRQGMAWSGTAEVSYKRAWPRWTPTRDMVAREPDKYRRWADGMDGGERNPLGARALYLFEGGKDTLYRIHGTNEPWSIGHAMSSGCIRMMNQDVIDLYRRVPDGAKVVVLPAGQGYGA</sequence>
<feature type="domain" description="L,D-TPase catalytic" evidence="11">
    <location>
        <begin position="88"/>
        <end position="225"/>
    </location>
</feature>
<feature type="active site" description="Proton donor/acceptor" evidence="9">
    <location>
        <position position="185"/>
    </location>
</feature>
<dbReference type="InterPro" id="IPR050979">
    <property type="entry name" value="LD-transpeptidase"/>
</dbReference>
<dbReference type="CDD" id="cd16913">
    <property type="entry name" value="YkuD_like"/>
    <property type="match status" value="1"/>
</dbReference>
<name>A0ABU0F9M5_9HYPH</name>
<dbReference type="SUPFAM" id="SSF141523">
    <property type="entry name" value="L,D-transpeptidase catalytic domain-like"/>
    <property type="match status" value="1"/>
</dbReference>
<comment type="similarity">
    <text evidence="2">Belongs to the YkuD family.</text>
</comment>
<reference evidence="12 13" key="1">
    <citation type="submission" date="2023-07" db="EMBL/GenBank/DDBJ databases">
        <title>Genomic Encyclopedia of Type Strains, Phase IV (KMG-IV): sequencing the most valuable type-strain genomes for metagenomic binning, comparative biology and taxonomic classification.</title>
        <authorList>
            <person name="Goeker M."/>
        </authorList>
    </citation>
    <scope>NUCLEOTIDE SEQUENCE [LARGE SCALE GENOMIC DNA]</scope>
    <source>
        <strain evidence="12 13">DSM 5896</strain>
    </source>
</reference>
<protein>
    <submittedName>
        <fullName evidence="12">Lipoprotein-anchoring transpeptidase ErfK/SrfK</fullName>
    </submittedName>
</protein>
<keyword evidence="10" id="KW-0732">Signal</keyword>
<feature type="active site" description="Nucleophile" evidence="9">
    <location>
        <position position="201"/>
    </location>
</feature>
<dbReference type="PROSITE" id="PS52029">
    <property type="entry name" value="LD_TPASE"/>
    <property type="match status" value="1"/>
</dbReference>
<dbReference type="InterPro" id="IPR038063">
    <property type="entry name" value="Transpep_catalytic_dom"/>
</dbReference>
<keyword evidence="3" id="KW-0328">Glycosyltransferase</keyword>
<evidence type="ECO:0000256" key="5">
    <source>
        <dbReference type="ARBA" id="ARBA00022801"/>
    </source>
</evidence>
<keyword evidence="5" id="KW-0378">Hydrolase</keyword>
<evidence type="ECO:0000256" key="10">
    <source>
        <dbReference type="SAM" id="SignalP"/>
    </source>
</evidence>
<feature type="chain" id="PRO_5047532630" evidence="10">
    <location>
        <begin position="31"/>
        <end position="233"/>
    </location>
</feature>
<dbReference type="RefSeq" id="WP_307423425.1">
    <property type="nucleotide sequence ID" value="NZ_JAUSVK010000001.1"/>
</dbReference>
<comment type="pathway">
    <text evidence="1 9">Cell wall biogenesis; peptidoglycan biosynthesis.</text>
</comment>
<evidence type="ECO:0000256" key="9">
    <source>
        <dbReference type="PROSITE-ProRule" id="PRU01373"/>
    </source>
</evidence>
<dbReference type="EMBL" id="JAUSVK010000001">
    <property type="protein sequence ID" value="MDQ0391313.1"/>
    <property type="molecule type" value="Genomic_DNA"/>
</dbReference>
<evidence type="ECO:0000256" key="6">
    <source>
        <dbReference type="ARBA" id="ARBA00022960"/>
    </source>
</evidence>
<evidence type="ECO:0000256" key="8">
    <source>
        <dbReference type="ARBA" id="ARBA00023316"/>
    </source>
</evidence>
<evidence type="ECO:0000256" key="1">
    <source>
        <dbReference type="ARBA" id="ARBA00004752"/>
    </source>
</evidence>
<comment type="caution">
    <text evidence="12">The sequence shown here is derived from an EMBL/GenBank/DDBJ whole genome shotgun (WGS) entry which is preliminary data.</text>
</comment>
<keyword evidence="7 9" id="KW-0573">Peptidoglycan synthesis</keyword>
<evidence type="ECO:0000259" key="11">
    <source>
        <dbReference type="PROSITE" id="PS52029"/>
    </source>
</evidence>
<proteinExistence type="inferred from homology"/>
<keyword evidence="6 9" id="KW-0133">Cell shape</keyword>
<evidence type="ECO:0000313" key="12">
    <source>
        <dbReference type="EMBL" id="MDQ0391313.1"/>
    </source>
</evidence>
<evidence type="ECO:0000313" key="13">
    <source>
        <dbReference type="Proteomes" id="UP001237448"/>
    </source>
</evidence>